<dbReference type="AlphaFoldDB" id="A0A0F9TXC2"/>
<protein>
    <submittedName>
        <fullName evidence="1">Uncharacterized protein</fullName>
    </submittedName>
</protein>
<organism evidence="1">
    <name type="scientific">marine sediment metagenome</name>
    <dbReference type="NCBI Taxonomy" id="412755"/>
    <lineage>
        <taxon>unclassified sequences</taxon>
        <taxon>metagenomes</taxon>
        <taxon>ecological metagenomes</taxon>
    </lineage>
</organism>
<reference evidence="1" key="1">
    <citation type="journal article" date="2015" name="Nature">
        <title>Complex archaea that bridge the gap between prokaryotes and eukaryotes.</title>
        <authorList>
            <person name="Spang A."/>
            <person name="Saw J.H."/>
            <person name="Jorgensen S.L."/>
            <person name="Zaremba-Niedzwiedzka K."/>
            <person name="Martijn J."/>
            <person name="Lind A.E."/>
            <person name="van Eijk R."/>
            <person name="Schleper C."/>
            <person name="Guy L."/>
            <person name="Ettema T.J."/>
        </authorList>
    </citation>
    <scope>NUCLEOTIDE SEQUENCE</scope>
</reference>
<proteinExistence type="predicted"/>
<accession>A0A0F9TXC2</accession>
<sequence>MTSLRSLEIVAIVAQQGLWWVTYRARGQRSGLLSEAGVPRSVGWLYPILACADEEVRTKDARIESLIGPL</sequence>
<name>A0A0F9TXC2_9ZZZZ</name>
<dbReference type="EMBL" id="LAZR01001352">
    <property type="protein sequence ID" value="KKN46058.1"/>
    <property type="molecule type" value="Genomic_DNA"/>
</dbReference>
<comment type="caution">
    <text evidence="1">The sequence shown here is derived from an EMBL/GenBank/DDBJ whole genome shotgun (WGS) entry which is preliminary data.</text>
</comment>
<evidence type="ECO:0000313" key="1">
    <source>
        <dbReference type="EMBL" id="KKN46058.1"/>
    </source>
</evidence>
<gene>
    <name evidence="1" type="ORF">LCGC14_0676770</name>
</gene>